<sequence>MYYHSSTPSAFRRRHLHIPPRTVLSNPPSSWSAPQLIALHTLCIPGFPPVLAPYRPERLPDFLLTQLRLFSTSSFEIPRDQLPKATNLYQFYSALATVLERSADAPSGFLRDGERRERTQARRATGFVNSEYMELSHSGSDSECLSLASSISVKESEADRSKDERAVTALANVFLQDILAFGEVGDAGDGRKVEWTPVARRMQVAGQGWQFVANDYGGLVLREFVGGSWRSGAYVTNVECKSRVEGMHGVRAVAQHVAELLGGLQSTGIDTGEGPFVIGLICFAQSKMAVKMAVVDRSYREWLYSGPEPCPVLDNVDMGAKDENEDMEQYGGEDDGGAESDDDEEQDDGQEMAEDQQEYPYLRVYHDPVRDLARGAGRVAAGMDIISIARYCGFRAVEERKIQSNVTSQCT</sequence>
<gene>
    <name evidence="2" type="ORF">Q9L58_000625</name>
</gene>
<feature type="compositionally biased region" description="Acidic residues" evidence="1">
    <location>
        <begin position="325"/>
        <end position="357"/>
    </location>
</feature>
<protein>
    <submittedName>
        <fullName evidence="2">Uncharacterized protein</fullName>
    </submittedName>
</protein>
<name>A0ABR3GWT6_9PEZI</name>
<reference evidence="2 3" key="1">
    <citation type="submission" date="2024-02" db="EMBL/GenBank/DDBJ databases">
        <title>Discinaceae phylogenomics.</title>
        <authorList>
            <person name="Dirks A.C."/>
            <person name="James T.Y."/>
        </authorList>
    </citation>
    <scope>NUCLEOTIDE SEQUENCE [LARGE SCALE GENOMIC DNA]</scope>
    <source>
        <strain evidence="2 3">ACD0624</strain>
    </source>
</reference>
<dbReference type="Proteomes" id="UP001447188">
    <property type="component" value="Unassembled WGS sequence"/>
</dbReference>
<evidence type="ECO:0000313" key="2">
    <source>
        <dbReference type="EMBL" id="KAL0640344.1"/>
    </source>
</evidence>
<keyword evidence="3" id="KW-1185">Reference proteome</keyword>
<evidence type="ECO:0000256" key="1">
    <source>
        <dbReference type="SAM" id="MobiDB-lite"/>
    </source>
</evidence>
<accession>A0ABR3GWT6</accession>
<feature type="region of interest" description="Disordered" evidence="1">
    <location>
        <begin position="325"/>
        <end position="360"/>
    </location>
</feature>
<proteinExistence type="predicted"/>
<comment type="caution">
    <text evidence="2">The sequence shown here is derived from an EMBL/GenBank/DDBJ whole genome shotgun (WGS) entry which is preliminary data.</text>
</comment>
<evidence type="ECO:0000313" key="3">
    <source>
        <dbReference type="Proteomes" id="UP001447188"/>
    </source>
</evidence>
<dbReference type="EMBL" id="JBBBZM010000004">
    <property type="protein sequence ID" value="KAL0640344.1"/>
    <property type="molecule type" value="Genomic_DNA"/>
</dbReference>
<organism evidence="2 3">
    <name type="scientific">Discina gigas</name>
    <dbReference type="NCBI Taxonomy" id="1032678"/>
    <lineage>
        <taxon>Eukaryota</taxon>
        <taxon>Fungi</taxon>
        <taxon>Dikarya</taxon>
        <taxon>Ascomycota</taxon>
        <taxon>Pezizomycotina</taxon>
        <taxon>Pezizomycetes</taxon>
        <taxon>Pezizales</taxon>
        <taxon>Discinaceae</taxon>
        <taxon>Discina</taxon>
    </lineage>
</organism>